<dbReference type="EMBL" id="JACZZA010000006">
    <property type="protein sequence ID" value="MBE1160917.1"/>
    <property type="molecule type" value="Genomic_DNA"/>
</dbReference>
<evidence type="ECO:0000313" key="3">
    <source>
        <dbReference type="Proteomes" id="UP000651010"/>
    </source>
</evidence>
<reference evidence="2 3" key="1">
    <citation type="submission" date="2020-09" db="EMBL/GenBank/DDBJ databases">
        <title>Dyella sp. 7MK23 isolated from forest soil.</title>
        <authorList>
            <person name="Fu J."/>
        </authorList>
    </citation>
    <scope>NUCLEOTIDE SEQUENCE [LARGE SCALE GENOMIC DNA]</scope>
    <source>
        <strain evidence="2 3">7MK23</strain>
    </source>
</reference>
<dbReference type="Proteomes" id="UP000651010">
    <property type="component" value="Unassembled WGS sequence"/>
</dbReference>
<comment type="caution">
    <text evidence="2">The sequence shown here is derived from an EMBL/GenBank/DDBJ whole genome shotgun (WGS) entry which is preliminary data.</text>
</comment>
<feature type="chain" id="PRO_5045400865" description="Secreted protein" evidence="1">
    <location>
        <begin position="24"/>
        <end position="134"/>
    </location>
</feature>
<gene>
    <name evidence="2" type="ORF">IGX34_10990</name>
</gene>
<keyword evidence="1" id="KW-0732">Signal</keyword>
<keyword evidence="3" id="KW-1185">Reference proteome</keyword>
<proteinExistence type="predicted"/>
<evidence type="ECO:0008006" key="4">
    <source>
        <dbReference type="Google" id="ProtNLM"/>
    </source>
</evidence>
<evidence type="ECO:0000313" key="2">
    <source>
        <dbReference type="EMBL" id="MBE1160917.1"/>
    </source>
</evidence>
<evidence type="ECO:0000256" key="1">
    <source>
        <dbReference type="SAM" id="SignalP"/>
    </source>
</evidence>
<protein>
    <recommendedName>
        <fullName evidence="4">Secreted protein</fullName>
    </recommendedName>
</protein>
<organism evidence="2 3">
    <name type="scientific">Dyella acidiphila</name>
    <dbReference type="NCBI Taxonomy" id="2775866"/>
    <lineage>
        <taxon>Bacteria</taxon>
        <taxon>Pseudomonadati</taxon>
        <taxon>Pseudomonadota</taxon>
        <taxon>Gammaproteobacteria</taxon>
        <taxon>Lysobacterales</taxon>
        <taxon>Rhodanobacteraceae</taxon>
        <taxon>Dyella</taxon>
    </lineage>
</organism>
<accession>A0ABR9GA50</accession>
<dbReference type="RefSeq" id="WP_192555779.1">
    <property type="nucleotide sequence ID" value="NZ_JACZZA010000006.1"/>
</dbReference>
<sequence length="134" mass="14257">MKSIVLKLAVAAGIFCVAQSAFALRPYAAAVWYFDSTGVLIGATIVDCQNIGWHEGAQKFSYYIYAYSGCISPYKSTLYPGTGVANYVLPGGETIQQGCTTPSVQCLGGTIQPSPENSPPLTWSSGWVDPTISF</sequence>
<feature type="signal peptide" evidence="1">
    <location>
        <begin position="1"/>
        <end position="23"/>
    </location>
</feature>
<name>A0ABR9GA50_9GAMM</name>